<evidence type="ECO:0000256" key="3">
    <source>
        <dbReference type="ARBA" id="ARBA00022833"/>
    </source>
</evidence>
<dbReference type="EMBL" id="AP029263">
    <property type="protein sequence ID" value="BFF90650.1"/>
    <property type="molecule type" value="Genomic_DNA"/>
</dbReference>
<dbReference type="PROSITE" id="PS50089">
    <property type="entry name" value="ZF_RING_2"/>
    <property type="match status" value="1"/>
</dbReference>
<evidence type="ECO:0000313" key="7">
    <source>
        <dbReference type="EMBL" id="BFF90650.1"/>
    </source>
</evidence>
<dbReference type="GO" id="GO:0061630">
    <property type="term" value="F:ubiquitin protein ligase activity"/>
    <property type="evidence" value="ECO:0007669"/>
    <property type="project" value="TreeGrafter"/>
</dbReference>
<feature type="region of interest" description="Disordered" evidence="5">
    <location>
        <begin position="122"/>
        <end position="143"/>
    </location>
</feature>
<dbReference type="Gene3D" id="3.30.40.10">
    <property type="entry name" value="Zinc/RING finger domain, C3HC4 (zinc finger)"/>
    <property type="match status" value="1"/>
</dbReference>
<dbReference type="CDD" id="cd16454">
    <property type="entry name" value="RING-H2_PA-TM-RING"/>
    <property type="match status" value="1"/>
</dbReference>
<evidence type="ECO:0000256" key="1">
    <source>
        <dbReference type="ARBA" id="ARBA00022723"/>
    </source>
</evidence>
<proteinExistence type="predicted"/>
<dbReference type="GO" id="GO:0005634">
    <property type="term" value="C:nucleus"/>
    <property type="evidence" value="ECO:0007669"/>
    <property type="project" value="TreeGrafter"/>
</dbReference>
<dbReference type="AlphaFoldDB" id="A0AAU9F558"/>
<dbReference type="Pfam" id="PF13639">
    <property type="entry name" value="zf-RING_2"/>
    <property type="match status" value="1"/>
</dbReference>
<evidence type="ECO:0000313" key="8">
    <source>
        <dbReference type="Proteomes" id="UP001500889"/>
    </source>
</evidence>
<protein>
    <submittedName>
        <fullName evidence="7">E3 ubiquitin-protein ligase RZF1-like</fullName>
    </submittedName>
</protein>
<dbReference type="PANTHER" id="PTHR45931">
    <property type="entry name" value="SI:CH211-59O9.10"/>
    <property type="match status" value="1"/>
</dbReference>
<feature type="region of interest" description="Disordered" evidence="5">
    <location>
        <begin position="162"/>
        <end position="198"/>
    </location>
</feature>
<feature type="compositionally biased region" description="Acidic residues" evidence="5">
    <location>
        <begin position="177"/>
        <end position="186"/>
    </location>
</feature>
<keyword evidence="1" id="KW-0479">Metal-binding</keyword>
<dbReference type="SUPFAM" id="SSF57850">
    <property type="entry name" value="RING/U-box"/>
    <property type="match status" value="1"/>
</dbReference>
<dbReference type="InterPro" id="IPR051834">
    <property type="entry name" value="RING_finger_E3_ligase"/>
</dbReference>
<evidence type="ECO:0000256" key="4">
    <source>
        <dbReference type="PROSITE-ProRule" id="PRU00175"/>
    </source>
</evidence>
<evidence type="ECO:0000259" key="6">
    <source>
        <dbReference type="PROSITE" id="PS50089"/>
    </source>
</evidence>
<name>A0AAU9F558_DROMD</name>
<dbReference type="GO" id="GO:0006511">
    <property type="term" value="P:ubiquitin-dependent protein catabolic process"/>
    <property type="evidence" value="ECO:0007669"/>
    <property type="project" value="TreeGrafter"/>
</dbReference>
<feature type="domain" description="RING-type" evidence="6">
    <location>
        <begin position="61"/>
        <end position="102"/>
    </location>
</feature>
<dbReference type="SMART" id="SM00184">
    <property type="entry name" value="RING"/>
    <property type="match status" value="1"/>
</dbReference>
<accession>A0AAU9F558</accession>
<organism evidence="7 8">
    <name type="scientific">Drosophila madeirensis</name>
    <name type="common">Fruit fly</name>
    <dbReference type="NCBI Taxonomy" id="30013"/>
    <lineage>
        <taxon>Eukaryota</taxon>
        <taxon>Metazoa</taxon>
        <taxon>Ecdysozoa</taxon>
        <taxon>Arthropoda</taxon>
        <taxon>Hexapoda</taxon>
        <taxon>Insecta</taxon>
        <taxon>Pterygota</taxon>
        <taxon>Neoptera</taxon>
        <taxon>Endopterygota</taxon>
        <taxon>Diptera</taxon>
        <taxon>Brachycera</taxon>
        <taxon>Muscomorpha</taxon>
        <taxon>Ephydroidea</taxon>
        <taxon>Drosophilidae</taxon>
        <taxon>Drosophila</taxon>
        <taxon>Sophophora</taxon>
    </lineage>
</organism>
<dbReference type="GO" id="GO:0008270">
    <property type="term" value="F:zinc ion binding"/>
    <property type="evidence" value="ECO:0007669"/>
    <property type="project" value="UniProtKB-KW"/>
</dbReference>
<gene>
    <name evidence="7" type="ORF">DMAD_09137</name>
</gene>
<evidence type="ECO:0000256" key="2">
    <source>
        <dbReference type="ARBA" id="ARBA00022771"/>
    </source>
</evidence>
<keyword evidence="8" id="KW-1185">Reference proteome</keyword>
<evidence type="ECO:0000256" key="5">
    <source>
        <dbReference type="SAM" id="MobiDB-lite"/>
    </source>
</evidence>
<reference evidence="7 8" key="1">
    <citation type="submission" date="2024-02" db="EMBL/GenBank/DDBJ databases">
        <title>A chromosome-level genome assembly of Drosophila madeirensis, a fruit fly species endemic to Madeira island.</title>
        <authorList>
            <person name="Tomihara K."/>
            <person name="Llopart A."/>
            <person name="Yamamoto D."/>
        </authorList>
    </citation>
    <scope>NUCLEOTIDE SEQUENCE [LARGE SCALE GENOMIC DNA]</scope>
    <source>
        <strain evidence="7 8">RF1</strain>
    </source>
</reference>
<feature type="compositionally biased region" description="Polar residues" evidence="5">
    <location>
        <begin position="134"/>
        <end position="143"/>
    </location>
</feature>
<dbReference type="InterPro" id="IPR013083">
    <property type="entry name" value="Znf_RING/FYVE/PHD"/>
</dbReference>
<dbReference type="InterPro" id="IPR001841">
    <property type="entry name" value="Znf_RING"/>
</dbReference>
<feature type="compositionally biased region" description="Polar residues" evidence="5">
    <location>
        <begin position="214"/>
        <end position="246"/>
    </location>
</feature>
<feature type="region of interest" description="Disordered" evidence="5">
    <location>
        <begin position="214"/>
        <end position="253"/>
    </location>
</feature>
<keyword evidence="3" id="KW-0862">Zinc</keyword>
<sequence length="253" mass="28542">MTSVSNLFNGPLRRAPVAGFNLSTEIAYVDNLTVVERDVIIAALAERKVLASELVGDDKECSVCKESLQADEILKSMPCKHEFHKHCLIRWLKEARTCPLCRCNLQGRQLVYRQFSRNMEMQSRRTRYPHPYRISSQNRPNSILPQAIRRGAQLHTNRLIQSLSNSQGDTHSRSDTDSDGTSEDESSNPSESDSNRHQEPFIVRAQQLVNCFRQSNGCRSQGDTSSRSESDSNGTNPDVSNNISEGDSNRREN</sequence>
<dbReference type="PANTHER" id="PTHR45931:SF3">
    <property type="entry name" value="RING ZINC FINGER-CONTAINING PROTEIN"/>
    <property type="match status" value="1"/>
</dbReference>
<keyword evidence="2 4" id="KW-0863">Zinc-finger</keyword>
<dbReference type="Proteomes" id="UP001500889">
    <property type="component" value="Chromosome O"/>
</dbReference>